<name>A0A199NV75_9MICC</name>
<dbReference type="PRINTS" id="PR01736">
    <property type="entry name" value="PHPHTRNFRASE"/>
</dbReference>
<dbReference type="Gene3D" id="3.50.30.10">
    <property type="entry name" value="Phosphohistidine domain"/>
    <property type="match status" value="1"/>
</dbReference>
<evidence type="ECO:0000256" key="20">
    <source>
        <dbReference type="PIRSR" id="PIRSR000732-3"/>
    </source>
</evidence>
<dbReference type="InterPro" id="IPR000121">
    <property type="entry name" value="PEP_util_C"/>
</dbReference>
<gene>
    <name evidence="25" type="ORF">AN277_0200040</name>
</gene>
<dbReference type="Pfam" id="PF05524">
    <property type="entry name" value="PEP-utilisers_N"/>
    <property type="match status" value="1"/>
</dbReference>
<comment type="catalytic activity">
    <reaction evidence="1 17">
        <text>L-histidyl-[protein] + phosphoenolpyruvate = N(pros)-phospho-L-histidyl-[protein] + pyruvate</text>
        <dbReference type="Rhea" id="RHEA:23880"/>
        <dbReference type="Rhea" id="RHEA-COMP:9745"/>
        <dbReference type="Rhea" id="RHEA-COMP:9746"/>
        <dbReference type="ChEBI" id="CHEBI:15361"/>
        <dbReference type="ChEBI" id="CHEBI:29979"/>
        <dbReference type="ChEBI" id="CHEBI:58702"/>
        <dbReference type="ChEBI" id="CHEBI:64837"/>
        <dbReference type="EC" id="2.7.3.9"/>
    </reaction>
</comment>
<evidence type="ECO:0000256" key="8">
    <source>
        <dbReference type="ARBA" id="ARBA00022448"/>
    </source>
</evidence>
<evidence type="ECO:0000256" key="5">
    <source>
        <dbReference type="ARBA" id="ARBA00007837"/>
    </source>
</evidence>
<evidence type="ECO:0000256" key="13">
    <source>
        <dbReference type="ARBA" id="ARBA00022723"/>
    </source>
</evidence>
<evidence type="ECO:0000256" key="4">
    <source>
        <dbReference type="ARBA" id="ARBA00004496"/>
    </source>
</evidence>
<dbReference type="Pfam" id="PF00391">
    <property type="entry name" value="PEP-utilizers"/>
    <property type="match status" value="1"/>
</dbReference>
<evidence type="ECO:0000259" key="24">
    <source>
        <dbReference type="Pfam" id="PF05524"/>
    </source>
</evidence>
<evidence type="ECO:0000256" key="19">
    <source>
        <dbReference type="PIRSR" id="PIRSR000732-2"/>
    </source>
</evidence>
<feature type="binding site" evidence="20">
    <location>
        <position position="413"/>
    </location>
    <ligand>
        <name>Mg(2+)</name>
        <dbReference type="ChEBI" id="CHEBI:18420"/>
    </ligand>
</feature>
<dbReference type="EC" id="2.7.3.9" evidence="6 17"/>
<evidence type="ECO:0000313" key="26">
    <source>
        <dbReference type="Proteomes" id="UP000053171"/>
    </source>
</evidence>
<feature type="domain" description="PEP-utilising enzyme C-terminal" evidence="23">
    <location>
        <begin position="255"/>
        <end position="528"/>
    </location>
</feature>
<dbReference type="InterPro" id="IPR008731">
    <property type="entry name" value="PTS_EIN"/>
</dbReference>
<evidence type="ECO:0000259" key="22">
    <source>
        <dbReference type="Pfam" id="PF00391"/>
    </source>
</evidence>
<feature type="binding site" evidence="19">
    <location>
        <position position="288"/>
    </location>
    <ligand>
        <name>phosphoenolpyruvate</name>
        <dbReference type="ChEBI" id="CHEBI:58702"/>
    </ligand>
</feature>
<dbReference type="GO" id="GO:0008965">
    <property type="term" value="F:phosphoenolpyruvate-protein phosphotransferase activity"/>
    <property type="evidence" value="ECO:0007669"/>
    <property type="project" value="UniProtKB-EC"/>
</dbReference>
<sequence length="565" mass="59192">MDKLTGVGVSAGRVIGPVLQMPEPIREPDAASTLTEGESPEAAVERLKEAAEAVKENLKERAGRASGNAAAVLKSTALMAGDKALLKNAGKLVTGKGLSPERAIWEAAGDYAAQMKALGGYMAQRVTDILDVRSRIVAQLTGQPAPGIPESETEFVLVAEDLAPADTATLDPAKVIALVTSEGGPQAHTAILARDLGLPAIVAANGALEIPNGTTVYVDATDGTVVTTPGEKEYRLAQAYANRKPLPEFDGTGKLADGTQIPLYSNVGNGKAAQTAAEAKAEGIGLFRTEFAFLNRDEEPSVEEQTVEYKTVFDAFPGRHIVVRTLDAGADKPLPFLTDTSEPNPALGVRGYRTDWTSPGVLQRQIEAIAAAAKDSTADVWAMAPMISTAPEAHDFSAMLEEAGLKTHGVMVETPSAAVTSRDILHEVDFVSMGTNDLTQYTMAADRLLGPLAELNNPWQPGVLRMIDLTVRGARQAEEETGKAKSVSVCGEAAADPALAVVLVGLGVNALSMNTRSIPAVAAVLKSVTLEKAQQIAVQVLDARSAENAKDVARAELPVLDELGL</sequence>
<dbReference type="InterPro" id="IPR036637">
    <property type="entry name" value="Phosphohistidine_dom_sf"/>
</dbReference>
<evidence type="ECO:0000256" key="10">
    <source>
        <dbReference type="ARBA" id="ARBA00022597"/>
    </source>
</evidence>
<evidence type="ECO:0000256" key="21">
    <source>
        <dbReference type="SAM" id="Coils"/>
    </source>
</evidence>
<keyword evidence="21" id="KW-0175">Coiled coil</keyword>
<reference evidence="25" key="1">
    <citation type="submission" date="2016-06" db="EMBL/GenBank/DDBJ databases">
        <title>Identification of putative biosynthetic pathways for the production of bioactive secondary metabolites by the marine actinomycete Kocuria kristinae RUTW2-3.</title>
        <authorList>
            <person name="Waterworth S.C."/>
            <person name="Walmsley T.A."/>
            <person name="Matongo T."/>
            <person name="Davies-Coleman M.T."/>
            <person name="Dorrington R.A."/>
        </authorList>
    </citation>
    <scope>NUCLEOTIDE SEQUENCE [LARGE SCALE GENOMIC DNA]</scope>
    <source>
        <strain evidence="25">RUTW2-3</strain>
    </source>
</reference>
<feature type="binding site" evidence="19">
    <location>
        <position position="324"/>
    </location>
    <ligand>
        <name>phosphoenolpyruvate</name>
        <dbReference type="ChEBI" id="CHEBI:58702"/>
    </ligand>
</feature>
<feature type="active site" description="Proton donor" evidence="18">
    <location>
        <position position="490"/>
    </location>
</feature>
<feature type="binding site" evidence="19">
    <location>
        <position position="447"/>
    </location>
    <ligand>
        <name>phosphoenolpyruvate</name>
        <dbReference type="ChEBI" id="CHEBI:58702"/>
    </ligand>
</feature>
<keyword evidence="10 17" id="KW-0762">Sugar transport</keyword>
<dbReference type="InterPro" id="IPR036618">
    <property type="entry name" value="PtsI_HPr-bd_sf"/>
</dbReference>
<feature type="binding site" evidence="20">
    <location>
        <position position="437"/>
    </location>
    <ligand>
        <name>Mg(2+)</name>
        <dbReference type="ChEBI" id="CHEBI:18420"/>
    </ligand>
</feature>
<dbReference type="AlphaFoldDB" id="A0A199NV75"/>
<comment type="similarity">
    <text evidence="5 17">Belongs to the PEP-utilizing enzyme family.</text>
</comment>
<dbReference type="PROSITE" id="PS00742">
    <property type="entry name" value="PEP_ENZYMES_2"/>
    <property type="match status" value="1"/>
</dbReference>
<dbReference type="InterPro" id="IPR050499">
    <property type="entry name" value="PEP-utilizing_PTS_enzyme"/>
</dbReference>
<dbReference type="InterPro" id="IPR006318">
    <property type="entry name" value="PTS_EI-like"/>
</dbReference>
<dbReference type="SUPFAM" id="SSF47831">
    <property type="entry name" value="Enzyme I of the PEP:sugar phosphotransferase system HPr-binding (sub)domain"/>
    <property type="match status" value="1"/>
</dbReference>
<keyword evidence="12 17" id="KW-0598">Phosphotransferase system</keyword>
<evidence type="ECO:0000259" key="23">
    <source>
        <dbReference type="Pfam" id="PF02896"/>
    </source>
</evidence>
<evidence type="ECO:0000256" key="2">
    <source>
        <dbReference type="ARBA" id="ARBA00001946"/>
    </source>
</evidence>
<dbReference type="GO" id="GO:0016301">
    <property type="term" value="F:kinase activity"/>
    <property type="evidence" value="ECO:0007669"/>
    <property type="project" value="UniProtKB-KW"/>
</dbReference>
<dbReference type="GO" id="GO:0005737">
    <property type="term" value="C:cytoplasm"/>
    <property type="evidence" value="ECO:0007669"/>
    <property type="project" value="UniProtKB-SubCell"/>
</dbReference>
<dbReference type="Pfam" id="PF02896">
    <property type="entry name" value="PEP-utilizers_C"/>
    <property type="match status" value="1"/>
</dbReference>
<keyword evidence="11 17" id="KW-0808">Transferase</keyword>
<dbReference type="Gene3D" id="1.10.274.10">
    <property type="entry name" value="PtsI, HPr-binding domain"/>
    <property type="match status" value="1"/>
</dbReference>
<keyword evidence="9 17" id="KW-0963">Cytoplasm</keyword>
<protein>
    <recommendedName>
        <fullName evidence="7 17">Phosphoenolpyruvate-protein phosphotransferase</fullName>
        <ecNumber evidence="6 17">2.7.3.9</ecNumber>
    </recommendedName>
    <alternativeName>
        <fullName evidence="16 17">Phosphotransferase system, enzyme I</fullName>
    </alternativeName>
</protein>
<proteinExistence type="inferred from homology"/>
<keyword evidence="14 17" id="KW-0418">Kinase</keyword>
<dbReference type="EMBL" id="LJBJ02000001">
    <property type="protein sequence ID" value="OAX52822.1"/>
    <property type="molecule type" value="Genomic_DNA"/>
</dbReference>
<keyword evidence="15 17" id="KW-0460">Magnesium</keyword>
<keyword evidence="26" id="KW-1185">Reference proteome</keyword>
<dbReference type="NCBIfam" id="TIGR01417">
    <property type="entry name" value="PTS_I_fam"/>
    <property type="match status" value="1"/>
</dbReference>
<evidence type="ECO:0000256" key="1">
    <source>
        <dbReference type="ARBA" id="ARBA00000683"/>
    </source>
</evidence>
<evidence type="ECO:0000256" key="7">
    <source>
        <dbReference type="ARBA" id="ARBA00016544"/>
    </source>
</evidence>
<dbReference type="InterPro" id="IPR015813">
    <property type="entry name" value="Pyrv/PenolPyrv_kinase-like_dom"/>
</dbReference>
<dbReference type="Gene3D" id="3.20.20.60">
    <property type="entry name" value="Phosphoenolpyruvate-binding domains"/>
    <property type="match status" value="1"/>
</dbReference>
<dbReference type="InterPro" id="IPR040442">
    <property type="entry name" value="Pyrv_kinase-like_dom_sf"/>
</dbReference>
<comment type="cofactor">
    <cofactor evidence="2 17 20">
        <name>Mg(2+)</name>
        <dbReference type="ChEBI" id="CHEBI:18420"/>
    </cofactor>
</comment>
<evidence type="ECO:0000313" key="25">
    <source>
        <dbReference type="EMBL" id="OAX52822.1"/>
    </source>
</evidence>
<dbReference type="SUPFAM" id="SSF52009">
    <property type="entry name" value="Phosphohistidine domain"/>
    <property type="match status" value="1"/>
</dbReference>
<evidence type="ECO:0000256" key="17">
    <source>
        <dbReference type="PIRNR" id="PIRNR000732"/>
    </source>
</evidence>
<evidence type="ECO:0000256" key="6">
    <source>
        <dbReference type="ARBA" id="ARBA00012232"/>
    </source>
</evidence>
<dbReference type="RefSeq" id="WP_055684246.1">
    <property type="nucleotide sequence ID" value="NZ_JAZBHS010000003.1"/>
</dbReference>
<keyword evidence="13 17" id="KW-0479">Metal-binding</keyword>
<evidence type="ECO:0000256" key="15">
    <source>
        <dbReference type="ARBA" id="ARBA00022842"/>
    </source>
</evidence>
<evidence type="ECO:0000256" key="11">
    <source>
        <dbReference type="ARBA" id="ARBA00022679"/>
    </source>
</evidence>
<feature type="domain" description="Phosphotransferase system enzyme I N-terminal" evidence="24">
    <location>
        <begin position="5"/>
        <end position="125"/>
    </location>
</feature>
<dbReference type="PANTHER" id="PTHR46244:SF3">
    <property type="entry name" value="PHOSPHOENOLPYRUVATE-PROTEIN PHOSPHOTRANSFERASE"/>
    <property type="match status" value="1"/>
</dbReference>
<dbReference type="InterPro" id="IPR008279">
    <property type="entry name" value="PEP-util_enz_mobile_dom"/>
</dbReference>
<dbReference type="PIRSF" id="PIRSF000732">
    <property type="entry name" value="PTS_enzyme_I"/>
    <property type="match status" value="1"/>
</dbReference>
<comment type="subcellular location">
    <subcellularLocation>
        <location evidence="4 17">Cytoplasm</location>
    </subcellularLocation>
</comment>
<keyword evidence="8 17" id="KW-0813">Transport</keyword>
<dbReference type="Proteomes" id="UP000053171">
    <property type="component" value="Unassembled WGS sequence"/>
</dbReference>
<organism evidence="25 26">
    <name type="scientific">Rothia kristinae</name>
    <dbReference type="NCBI Taxonomy" id="37923"/>
    <lineage>
        <taxon>Bacteria</taxon>
        <taxon>Bacillati</taxon>
        <taxon>Actinomycetota</taxon>
        <taxon>Actinomycetes</taxon>
        <taxon>Micrococcales</taxon>
        <taxon>Micrococcaceae</taxon>
        <taxon>Rothia</taxon>
    </lineage>
</organism>
<evidence type="ECO:0000256" key="16">
    <source>
        <dbReference type="ARBA" id="ARBA00033235"/>
    </source>
</evidence>
<accession>A0A199NV75</accession>
<evidence type="ECO:0000256" key="3">
    <source>
        <dbReference type="ARBA" id="ARBA00002728"/>
    </source>
</evidence>
<comment type="function">
    <text evidence="3 17">General (non sugar-specific) component of the phosphoenolpyruvate-dependent sugar phosphotransferase system (sugar PTS). This major carbohydrate active-transport system catalyzes the phosphorylation of incoming sugar substrates concomitantly with their translocation across the cell membrane. Enzyme I transfers the phosphoryl group from phosphoenolpyruvate (PEP) to the phosphoryl carrier protein (HPr).</text>
</comment>
<feature type="active site" description="Tele-phosphohistidine intermediate" evidence="18">
    <location>
        <position position="188"/>
    </location>
</feature>
<dbReference type="InterPro" id="IPR023151">
    <property type="entry name" value="PEP_util_CS"/>
</dbReference>
<evidence type="ECO:0000256" key="18">
    <source>
        <dbReference type="PIRSR" id="PIRSR000732-1"/>
    </source>
</evidence>
<feature type="coiled-coil region" evidence="21">
    <location>
        <begin position="41"/>
        <end position="68"/>
    </location>
</feature>
<dbReference type="GO" id="GO:0046872">
    <property type="term" value="F:metal ion binding"/>
    <property type="evidence" value="ECO:0007669"/>
    <property type="project" value="UniProtKB-KW"/>
</dbReference>
<dbReference type="PANTHER" id="PTHR46244">
    <property type="entry name" value="PHOSPHOENOLPYRUVATE-PROTEIN PHOSPHOTRANSFERASE"/>
    <property type="match status" value="1"/>
</dbReference>
<feature type="domain" description="PEP-utilising enzyme mobile" evidence="22">
    <location>
        <begin position="155"/>
        <end position="223"/>
    </location>
</feature>
<dbReference type="SUPFAM" id="SSF51621">
    <property type="entry name" value="Phosphoenolpyruvate/pyruvate domain"/>
    <property type="match status" value="1"/>
</dbReference>
<comment type="caution">
    <text evidence="25">The sequence shown here is derived from an EMBL/GenBank/DDBJ whole genome shotgun (WGS) entry which is preliminary data.</text>
</comment>
<evidence type="ECO:0000256" key="14">
    <source>
        <dbReference type="ARBA" id="ARBA00022777"/>
    </source>
</evidence>
<evidence type="ECO:0000256" key="12">
    <source>
        <dbReference type="ARBA" id="ARBA00022683"/>
    </source>
</evidence>
<evidence type="ECO:0000256" key="9">
    <source>
        <dbReference type="ARBA" id="ARBA00022490"/>
    </source>
</evidence>
<dbReference type="InterPro" id="IPR024692">
    <property type="entry name" value="PTS_EI"/>
</dbReference>
<feature type="binding site" evidence="19">
    <location>
        <begin position="436"/>
        <end position="437"/>
    </location>
    <ligand>
        <name>phosphoenolpyruvate</name>
        <dbReference type="ChEBI" id="CHEBI:58702"/>
    </ligand>
</feature>
<dbReference type="GO" id="GO:0009401">
    <property type="term" value="P:phosphoenolpyruvate-dependent sugar phosphotransferase system"/>
    <property type="evidence" value="ECO:0007669"/>
    <property type="project" value="UniProtKB-KW"/>
</dbReference>